<keyword evidence="10" id="KW-1185">Reference proteome</keyword>
<comment type="similarity">
    <text evidence="7">Belongs to the CENP-H/MCM16 family.</text>
</comment>
<dbReference type="GO" id="GO:0005634">
    <property type="term" value="C:nucleus"/>
    <property type="evidence" value="ECO:0007669"/>
    <property type="project" value="UniProtKB-SubCell"/>
</dbReference>
<dbReference type="GO" id="GO:0007059">
    <property type="term" value="P:chromosome segregation"/>
    <property type="evidence" value="ECO:0007669"/>
    <property type="project" value="TreeGrafter"/>
</dbReference>
<dbReference type="PANTHER" id="PTHR48122">
    <property type="entry name" value="CENTROMERE PROTEIN H"/>
    <property type="match status" value="1"/>
</dbReference>
<keyword evidence="4" id="KW-0995">Kinetochore</keyword>
<comment type="subcellular location">
    <subcellularLocation>
        <location evidence="2">Chromosome</location>
        <location evidence="2">Centromere</location>
        <location evidence="2">Kinetochore</location>
    </subcellularLocation>
    <subcellularLocation>
        <location evidence="1">Nucleus</location>
    </subcellularLocation>
</comment>
<evidence type="ECO:0000256" key="3">
    <source>
        <dbReference type="ARBA" id="ARBA00022454"/>
    </source>
</evidence>
<dbReference type="GO" id="GO:0043515">
    <property type="term" value="F:kinetochore binding"/>
    <property type="evidence" value="ECO:0007669"/>
    <property type="project" value="TreeGrafter"/>
</dbReference>
<evidence type="ECO:0000256" key="7">
    <source>
        <dbReference type="ARBA" id="ARBA00025735"/>
    </source>
</evidence>
<evidence type="ECO:0000256" key="5">
    <source>
        <dbReference type="ARBA" id="ARBA00023242"/>
    </source>
</evidence>
<reference evidence="9 10" key="1">
    <citation type="journal article" date="2015" name="BMC Genomics">
        <title>Gene expression during zombie ant biting behavior reflects the complexity underlying fungal parasitic behavioral manipulation.</title>
        <authorList>
            <person name="de Bekker C."/>
            <person name="Ohm R.A."/>
            <person name="Loreto R.G."/>
            <person name="Sebastian A."/>
            <person name="Albert I."/>
            <person name="Merrow M."/>
            <person name="Brachmann A."/>
            <person name="Hughes D.P."/>
        </authorList>
    </citation>
    <scope>NUCLEOTIDE SEQUENCE [LARGE SCALE GENOMIC DNA]</scope>
    <source>
        <strain evidence="9 10">SC16a</strain>
    </source>
</reference>
<keyword evidence="5" id="KW-0539">Nucleus</keyword>
<dbReference type="GO" id="GO:0000776">
    <property type="term" value="C:kinetochore"/>
    <property type="evidence" value="ECO:0007669"/>
    <property type="project" value="UniProtKB-KW"/>
</dbReference>
<keyword evidence="6" id="KW-0137">Centromere</keyword>
<dbReference type="STRING" id="268505.A0A2A9PLF2"/>
<dbReference type="Proteomes" id="UP000037136">
    <property type="component" value="Unassembled WGS sequence"/>
</dbReference>
<evidence type="ECO:0000256" key="1">
    <source>
        <dbReference type="ARBA" id="ARBA00004123"/>
    </source>
</evidence>
<dbReference type="InterPro" id="IPR008426">
    <property type="entry name" value="CENP-H_C"/>
</dbReference>
<keyword evidence="3" id="KW-0158">Chromosome</keyword>
<comment type="caution">
    <text evidence="9">The sequence shown here is derived from an EMBL/GenBank/DDBJ whole genome shotgun (WGS) entry which is preliminary data.</text>
</comment>
<evidence type="ECO:0000256" key="6">
    <source>
        <dbReference type="ARBA" id="ARBA00023328"/>
    </source>
</evidence>
<organism evidence="9 10">
    <name type="scientific">Ophiocordyceps unilateralis</name>
    <name type="common">Zombie-ant fungus</name>
    <name type="synonym">Torrubia unilateralis</name>
    <dbReference type="NCBI Taxonomy" id="268505"/>
    <lineage>
        <taxon>Eukaryota</taxon>
        <taxon>Fungi</taxon>
        <taxon>Dikarya</taxon>
        <taxon>Ascomycota</taxon>
        <taxon>Pezizomycotina</taxon>
        <taxon>Sordariomycetes</taxon>
        <taxon>Hypocreomycetidae</taxon>
        <taxon>Hypocreales</taxon>
        <taxon>Ophiocordycipitaceae</taxon>
        <taxon>Ophiocordyceps</taxon>
    </lineage>
</organism>
<sequence>MNGLDSELRPLPLSSDEQQVLDLFDTVQQLRLEIAIVKALQTGTLGTPETMRDDLLEARAKFKLRNDAIEAVMMANPILKAVHDGTDASPIERDLLPLVERRDEAAVAVAGQASEMETLRSQLTSVHVKMASVARHNVELAAELGDLADQLRQREIGSSHESPGTRSAIAQLELQVASRRKRWRAIKGVASGVISGSGVDWAGDEELCDMVLDPEDEDERL</sequence>
<gene>
    <name evidence="9" type="ORF">XA68_16510</name>
</gene>
<dbReference type="GO" id="GO:0051382">
    <property type="term" value="P:kinetochore assembly"/>
    <property type="evidence" value="ECO:0007669"/>
    <property type="project" value="InterPro"/>
</dbReference>
<evidence type="ECO:0000313" key="10">
    <source>
        <dbReference type="Proteomes" id="UP000037136"/>
    </source>
</evidence>
<evidence type="ECO:0000256" key="2">
    <source>
        <dbReference type="ARBA" id="ARBA00004629"/>
    </source>
</evidence>
<dbReference type="GO" id="GO:0007052">
    <property type="term" value="P:mitotic spindle organization"/>
    <property type="evidence" value="ECO:0007669"/>
    <property type="project" value="TreeGrafter"/>
</dbReference>
<dbReference type="EMBL" id="LAZP02000058">
    <property type="protein sequence ID" value="PFH61710.1"/>
    <property type="molecule type" value="Genomic_DNA"/>
</dbReference>
<feature type="domain" description="Centromere protein H C-terminal" evidence="8">
    <location>
        <begin position="19"/>
        <end position="215"/>
    </location>
</feature>
<name>A0A2A9PLF2_OPHUN</name>
<evidence type="ECO:0000259" key="8">
    <source>
        <dbReference type="Pfam" id="PF05837"/>
    </source>
</evidence>
<reference evidence="9 10" key="2">
    <citation type="journal article" date="2017" name="Sci. Rep.">
        <title>Ant-infecting Ophiocordyceps genomes reveal a high diversity of potential behavioral manipulation genes and a possible major role for enterotoxins.</title>
        <authorList>
            <person name="de Bekker C."/>
            <person name="Ohm R.A."/>
            <person name="Evans H.C."/>
            <person name="Brachmann A."/>
            <person name="Hughes D.P."/>
        </authorList>
    </citation>
    <scope>NUCLEOTIDE SEQUENCE [LARGE SCALE GENOMIC DNA]</scope>
    <source>
        <strain evidence="9 10">SC16a</strain>
    </source>
</reference>
<evidence type="ECO:0000256" key="4">
    <source>
        <dbReference type="ARBA" id="ARBA00022838"/>
    </source>
</evidence>
<dbReference type="InterPro" id="IPR040034">
    <property type="entry name" value="CENP-H"/>
</dbReference>
<protein>
    <recommendedName>
        <fullName evidence="8">Centromere protein H C-terminal domain-containing protein</fullName>
    </recommendedName>
</protein>
<dbReference type="Pfam" id="PF05837">
    <property type="entry name" value="CENP-H"/>
    <property type="match status" value="1"/>
</dbReference>
<dbReference type="PANTHER" id="PTHR48122:SF1">
    <property type="entry name" value="CENTROMERE PROTEIN H"/>
    <property type="match status" value="1"/>
</dbReference>
<proteinExistence type="inferred from homology"/>
<dbReference type="OrthoDB" id="2274804at2759"/>
<accession>A0A2A9PLF2</accession>
<evidence type="ECO:0000313" key="9">
    <source>
        <dbReference type="EMBL" id="PFH61710.1"/>
    </source>
</evidence>
<dbReference type="AlphaFoldDB" id="A0A2A9PLF2"/>